<gene>
    <name evidence="1" type="ORF">GN299_18365</name>
</gene>
<dbReference type="RefSeq" id="WP_156859335.1">
    <property type="nucleotide sequence ID" value="NZ_WOWR01000026.1"/>
</dbReference>
<evidence type="ECO:0000313" key="1">
    <source>
        <dbReference type="EMBL" id="KAF0253399.1"/>
    </source>
</evidence>
<accession>A0A7V8J3A1</accession>
<proteinExistence type="predicted"/>
<dbReference type="Proteomes" id="UP000442695">
    <property type="component" value="Unassembled WGS sequence"/>
</dbReference>
<sequence length="165" mass="18752">MAYNEFSMCSRHAERQVQFRRQIEQESVLARGTALVAAMLAEGDFIDKALEPLKLNHLAKMNYVANNSVFIKSKDGHEAIQIVWADAQLICIHRLLSKELRSEFQAHWLGVWAEPLEGRSRKAFIKEIRLRVSHREALRATVGVNSEIPFAASPAVVLPNYELRA</sequence>
<name>A0A7V8J3A1_PSEPU</name>
<reference evidence="1 2" key="1">
    <citation type="submission" date="2019-12" db="EMBL/GenBank/DDBJ databases">
        <authorList>
            <person name="Woiski C."/>
        </authorList>
    </citation>
    <scope>NUCLEOTIDE SEQUENCE [LARGE SCALE GENOMIC DNA]</scope>
    <source>
        <strain evidence="1 2">BOE100</strain>
    </source>
</reference>
<dbReference type="AlphaFoldDB" id="A0A7V8J3A1"/>
<evidence type="ECO:0000313" key="2">
    <source>
        <dbReference type="Proteomes" id="UP000442695"/>
    </source>
</evidence>
<organism evidence="1 2">
    <name type="scientific">Pseudomonas putida</name>
    <name type="common">Arthrobacter siderocapsulatus</name>
    <dbReference type="NCBI Taxonomy" id="303"/>
    <lineage>
        <taxon>Bacteria</taxon>
        <taxon>Pseudomonadati</taxon>
        <taxon>Pseudomonadota</taxon>
        <taxon>Gammaproteobacteria</taxon>
        <taxon>Pseudomonadales</taxon>
        <taxon>Pseudomonadaceae</taxon>
        <taxon>Pseudomonas</taxon>
    </lineage>
</organism>
<comment type="caution">
    <text evidence="1">The sequence shown here is derived from an EMBL/GenBank/DDBJ whole genome shotgun (WGS) entry which is preliminary data.</text>
</comment>
<protein>
    <submittedName>
        <fullName evidence="1">Uncharacterized protein</fullName>
    </submittedName>
</protein>
<dbReference type="EMBL" id="WOWR01000026">
    <property type="protein sequence ID" value="KAF0253399.1"/>
    <property type="molecule type" value="Genomic_DNA"/>
</dbReference>